<feature type="non-terminal residue" evidence="2">
    <location>
        <position position="125"/>
    </location>
</feature>
<organism evidence="2">
    <name type="scientific">uncultured Rubrobacteraceae bacterium</name>
    <dbReference type="NCBI Taxonomy" id="349277"/>
    <lineage>
        <taxon>Bacteria</taxon>
        <taxon>Bacillati</taxon>
        <taxon>Actinomycetota</taxon>
        <taxon>Rubrobacteria</taxon>
        <taxon>Rubrobacterales</taxon>
        <taxon>Rubrobacteraceae</taxon>
        <taxon>environmental samples</taxon>
    </lineage>
</organism>
<dbReference type="GO" id="GO:0016787">
    <property type="term" value="F:hydrolase activity"/>
    <property type="evidence" value="ECO:0007669"/>
    <property type="project" value="UniProtKB-KW"/>
</dbReference>
<accession>A0A6J4R0K6</accession>
<proteinExistence type="predicted"/>
<sequence length="125" mass="13013">EGGELEDDPRRTNRGGRLPLHGRPDRGGRERGGQGRTPLGALQSRGQRLLGRTPAGRRGGRGGRGIVQAPRTPRDQGQGLRGRLTGGGTLGLPQKRLFPGGVFVGGQSRRGRGHHGGHLRAAGGG</sequence>
<evidence type="ECO:0000256" key="1">
    <source>
        <dbReference type="SAM" id="MobiDB-lite"/>
    </source>
</evidence>
<keyword evidence="2" id="KW-0378">Hydrolase</keyword>
<evidence type="ECO:0000313" key="2">
    <source>
        <dbReference type="EMBL" id="CAA9460692.1"/>
    </source>
</evidence>
<feature type="non-terminal residue" evidence="2">
    <location>
        <position position="1"/>
    </location>
</feature>
<dbReference type="EMBL" id="CADCVI010000052">
    <property type="protein sequence ID" value="CAA9460692.1"/>
    <property type="molecule type" value="Genomic_DNA"/>
</dbReference>
<reference evidence="2" key="1">
    <citation type="submission" date="2020-02" db="EMBL/GenBank/DDBJ databases">
        <authorList>
            <person name="Meier V. D."/>
        </authorList>
    </citation>
    <scope>NUCLEOTIDE SEQUENCE</scope>
    <source>
        <strain evidence="2">AVDCRST_MAG25</strain>
    </source>
</reference>
<gene>
    <name evidence="2" type="ORF">AVDCRST_MAG25-812</name>
</gene>
<feature type="region of interest" description="Disordered" evidence="1">
    <location>
        <begin position="1"/>
        <end position="125"/>
    </location>
</feature>
<protein>
    <submittedName>
        <fullName evidence="2">ADP-ribosylglycohydrolase family protein</fullName>
    </submittedName>
</protein>
<name>A0A6J4R0K6_9ACTN</name>
<dbReference type="AlphaFoldDB" id="A0A6J4R0K6"/>
<feature type="compositionally biased region" description="Basic residues" evidence="1">
    <location>
        <begin position="109"/>
        <end position="118"/>
    </location>
</feature>
<feature type="compositionally biased region" description="Basic and acidic residues" evidence="1">
    <location>
        <begin position="22"/>
        <end position="33"/>
    </location>
</feature>